<accession>A0A086K8D3</accession>
<comment type="caution">
    <text evidence="2">The sequence shown here is derived from an EMBL/GenBank/DDBJ whole genome shotgun (WGS) entry which is preliminary data.</text>
</comment>
<dbReference type="OrthoDB" id="345352at2759"/>
<sequence length="960" mass="106575">MSSSLGSADTMENRGRSVPREAAVRRHMPNKKHKTETGGVPRFRRIPSSFSRFVSFSFSVSPCQASSPPQALLAVSVPPPPDYAAPQATADVRPRNCQLFLPACRRLFLWPILLSCLVCLDFHSVFDLPRTSSAGDASVSLTTRASPFSRVYSIPVFLFTAGERDDGTQSKEDEAEGGTQRGAQYSLENGSIVSTAERLERRRRASGLLWNQEADTARDAERTGATQNATDASGPFLGAEYTLSFLEETSEDGQKTPASAEETSRESLKFGPLQYNGASRGSLQKVNIVDEVAGPTNLGRLLYHVSRLNRDLAEDVLGNQVLTNQIIGSTVLALKAKSQQLGGLEKAVSVLKSNVRVGQLRVVEFRDLVRAKALERQALFRDRLGNIRDRINDAAGSIILQTMAALRGAVDHLKNEADALLWGEKYRSRLKQVELQLLGNAMKLDELRGILDQARSRVDVWVEGAGNVVQQMGQDASRLAHAGQESFLTTAAAIIKKKEEEFALFLSTPRVEVTYGDMLVDQILMDFRSSSVSIMDLSSWLTQENGFGKKTASVDEVAARLLNKLRAAEPNVDIRAVFCFVPPYPAAKNLDDGRFHIVPDLRIMQTVLAHLQKVDVARSYVVLSVDQLLIQSQIVAFDRSGKRAASAVFVLKPRSTHGGDVMFSRIDSYGFEFRRNLSRHSRDVMREALRATGPKTRVLIVYAGQRPATRRGSEASMRHHSMTYLAEAGSCAAEFARYNDQSLPEIQQLSTRLRSELRFFMAIERNCRKALVSARIPPDVEQILHLPPINMGVYRIYHINQTAVFAAFSEVPLPSVPLSSFFRSAVGLLRLEITRSRFGRKEFAVPPRAALAQALSTLFSQRIDGDALVTLRARVTSDTRLSWVRRKKARTSIHLETSVAPPLYVGTHLVADIRKEYLTPQAILTSVADYVANKYLSQNFMRYREKLEGRVLYIQISQQG</sequence>
<name>A0A086K8D3_TOXGO</name>
<evidence type="ECO:0000313" key="3">
    <source>
        <dbReference type="Proteomes" id="UP000028828"/>
    </source>
</evidence>
<proteinExistence type="predicted"/>
<feature type="compositionally biased region" description="Basic residues" evidence="1">
    <location>
        <begin position="25"/>
        <end position="34"/>
    </location>
</feature>
<feature type="compositionally biased region" description="Basic and acidic residues" evidence="1">
    <location>
        <begin position="11"/>
        <end position="24"/>
    </location>
</feature>
<feature type="region of interest" description="Disordered" evidence="1">
    <location>
        <begin position="210"/>
        <end position="235"/>
    </location>
</feature>
<reference evidence="2 3" key="1">
    <citation type="submission" date="2014-03" db="EMBL/GenBank/DDBJ databases">
        <authorList>
            <person name="Sibley D."/>
            <person name="Venepally P."/>
            <person name="Karamycheva S."/>
            <person name="Hadjithomas M."/>
            <person name="Khan A."/>
            <person name="Brunk B."/>
            <person name="Roos D."/>
            <person name="Caler E."/>
            <person name="Lorenzi H."/>
        </authorList>
    </citation>
    <scope>NUCLEOTIDE SEQUENCE [LARGE SCALE GENOMIC DNA]</scope>
    <source>
        <strain evidence="3">p89</strain>
    </source>
</reference>
<feature type="region of interest" description="Disordered" evidence="1">
    <location>
        <begin position="1"/>
        <end position="41"/>
    </location>
</feature>
<gene>
    <name evidence="2" type="ORF">TGP89_309600</name>
</gene>
<organism evidence="2 3">
    <name type="scientific">Toxoplasma gondii p89</name>
    <dbReference type="NCBI Taxonomy" id="943119"/>
    <lineage>
        <taxon>Eukaryota</taxon>
        <taxon>Sar</taxon>
        <taxon>Alveolata</taxon>
        <taxon>Apicomplexa</taxon>
        <taxon>Conoidasida</taxon>
        <taxon>Coccidia</taxon>
        <taxon>Eucoccidiorida</taxon>
        <taxon>Eimeriorina</taxon>
        <taxon>Sarcocystidae</taxon>
        <taxon>Toxoplasma</taxon>
    </lineage>
</organism>
<dbReference type="VEuPathDB" id="ToxoDB:TGP89_309600"/>
<evidence type="ECO:0000313" key="2">
    <source>
        <dbReference type="EMBL" id="KFG40651.1"/>
    </source>
</evidence>
<feature type="region of interest" description="Disordered" evidence="1">
    <location>
        <begin position="163"/>
        <end position="187"/>
    </location>
</feature>
<evidence type="ECO:0000256" key="1">
    <source>
        <dbReference type="SAM" id="MobiDB-lite"/>
    </source>
</evidence>
<feature type="compositionally biased region" description="Basic and acidic residues" evidence="1">
    <location>
        <begin position="163"/>
        <end position="172"/>
    </location>
</feature>
<protein>
    <submittedName>
        <fullName evidence="2">Uncharacterized protein</fullName>
    </submittedName>
</protein>
<dbReference type="Proteomes" id="UP000028828">
    <property type="component" value="Unassembled WGS sequence"/>
</dbReference>
<feature type="region of interest" description="Disordered" evidence="1">
    <location>
        <begin position="248"/>
        <end position="267"/>
    </location>
</feature>
<dbReference type="EMBL" id="AEYI02001173">
    <property type="protein sequence ID" value="KFG40651.1"/>
    <property type="molecule type" value="Genomic_DNA"/>
</dbReference>
<dbReference type="AlphaFoldDB" id="A0A086K8D3"/>